<dbReference type="SUPFAM" id="SSF53335">
    <property type="entry name" value="S-adenosyl-L-methionine-dependent methyltransferases"/>
    <property type="match status" value="1"/>
</dbReference>
<keyword evidence="2 6" id="KW-0698">rRNA processing</keyword>
<keyword evidence="4 6" id="KW-0808">Transferase</keyword>
<evidence type="ECO:0000256" key="2">
    <source>
        <dbReference type="ARBA" id="ARBA00022552"/>
    </source>
</evidence>
<dbReference type="PANTHER" id="PTHR47816:SF5">
    <property type="entry name" value="RIBOSOMAL RNA LARGE SUBUNIT METHYLTRANSFERASE G"/>
    <property type="match status" value="1"/>
</dbReference>
<dbReference type="PIRSF" id="PIRSF037565">
    <property type="entry name" value="RRNA_m2G_Mtase_RsmD_prd"/>
    <property type="match status" value="1"/>
</dbReference>
<dbReference type="Pfam" id="PF26049">
    <property type="entry name" value="RLMG_N"/>
    <property type="match status" value="1"/>
</dbReference>
<dbReference type="EMBL" id="BAEN01000076">
    <property type="protein sequence ID" value="GAC16928.1"/>
    <property type="molecule type" value="Genomic_DNA"/>
</dbReference>
<dbReference type="InterPro" id="IPR058679">
    <property type="entry name" value="RlmG_N"/>
</dbReference>
<organism evidence="9 10">
    <name type="scientific">Aliiglaciecola lipolytica E3</name>
    <dbReference type="NCBI Taxonomy" id="1127673"/>
    <lineage>
        <taxon>Bacteria</taxon>
        <taxon>Pseudomonadati</taxon>
        <taxon>Pseudomonadota</taxon>
        <taxon>Gammaproteobacteria</taxon>
        <taxon>Alteromonadales</taxon>
        <taxon>Alteromonadaceae</taxon>
        <taxon>Aliiglaciecola</taxon>
    </lineage>
</organism>
<evidence type="ECO:0000259" key="8">
    <source>
        <dbReference type="Pfam" id="PF26049"/>
    </source>
</evidence>
<evidence type="ECO:0000256" key="1">
    <source>
        <dbReference type="ARBA" id="ARBA00022490"/>
    </source>
</evidence>
<dbReference type="eggNOG" id="COG2813">
    <property type="taxonomic scope" value="Bacteria"/>
</dbReference>
<dbReference type="Pfam" id="PF05175">
    <property type="entry name" value="MTS"/>
    <property type="match status" value="1"/>
</dbReference>
<name>K6YJZ1_9ALTE</name>
<accession>K6YJZ1</accession>
<dbReference type="InterPro" id="IPR029063">
    <property type="entry name" value="SAM-dependent_MTases_sf"/>
</dbReference>
<dbReference type="STRING" id="1127673.GLIP_4317"/>
<comment type="catalytic activity">
    <reaction evidence="6">
        <text>guanosine(1835) in 23S rRNA + S-adenosyl-L-methionine = N(2)-methylguanosine(1835) in 23S rRNA + S-adenosyl-L-homocysteine + H(+)</text>
        <dbReference type="Rhea" id="RHEA:42744"/>
        <dbReference type="Rhea" id="RHEA-COMP:10217"/>
        <dbReference type="Rhea" id="RHEA-COMP:10218"/>
        <dbReference type="ChEBI" id="CHEBI:15378"/>
        <dbReference type="ChEBI" id="CHEBI:57856"/>
        <dbReference type="ChEBI" id="CHEBI:59789"/>
        <dbReference type="ChEBI" id="CHEBI:74269"/>
        <dbReference type="ChEBI" id="CHEBI:74481"/>
        <dbReference type="EC" id="2.1.1.174"/>
    </reaction>
</comment>
<protein>
    <recommendedName>
        <fullName evidence="6">Ribosomal RNA large subunit methyltransferase G</fullName>
        <ecNumber evidence="6">2.1.1.174</ecNumber>
    </recommendedName>
    <alternativeName>
        <fullName evidence="6">23S rRNA m2G1835 methyltransferase</fullName>
    </alternativeName>
    <alternativeName>
        <fullName evidence="6">rRNA (guanine-N(2)-)-methyltransferase RlmG</fullName>
    </alternativeName>
</protein>
<dbReference type="GO" id="GO:0052916">
    <property type="term" value="F:23S rRNA (guanine(1835)-N(2))-methyltransferase activity"/>
    <property type="evidence" value="ECO:0007669"/>
    <property type="project" value="UniProtKB-EC"/>
</dbReference>
<dbReference type="InterPro" id="IPR017237">
    <property type="entry name" value="RLMG"/>
</dbReference>
<dbReference type="CDD" id="cd02440">
    <property type="entry name" value="AdoMet_MTases"/>
    <property type="match status" value="1"/>
</dbReference>
<dbReference type="Gene3D" id="3.40.50.150">
    <property type="entry name" value="Vaccinia Virus protein VP39"/>
    <property type="match status" value="2"/>
</dbReference>
<keyword evidence="10" id="KW-1185">Reference proteome</keyword>
<evidence type="ECO:0000256" key="3">
    <source>
        <dbReference type="ARBA" id="ARBA00022603"/>
    </source>
</evidence>
<keyword evidence="3 6" id="KW-0489">Methyltransferase</keyword>
<dbReference type="GO" id="GO:0003676">
    <property type="term" value="F:nucleic acid binding"/>
    <property type="evidence" value="ECO:0007669"/>
    <property type="project" value="InterPro"/>
</dbReference>
<dbReference type="HAMAP" id="MF_01859">
    <property type="entry name" value="23SrRNA_methyltr_G"/>
    <property type="match status" value="1"/>
</dbReference>
<dbReference type="AlphaFoldDB" id="K6YJZ1"/>
<evidence type="ECO:0000259" key="7">
    <source>
        <dbReference type="Pfam" id="PF05175"/>
    </source>
</evidence>
<comment type="subcellular location">
    <subcellularLocation>
        <location evidence="6">Cytoplasm</location>
    </subcellularLocation>
</comment>
<evidence type="ECO:0000313" key="9">
    <source>
        <dbReference type="EMBL" id="GAC16928.1"/>
    </source>
</evidence>
<evidence type="ECO:0000256" key="6">
    <source>
        <dbReference type="HAMAP-Rule" id="MF_01859"/>
    </source>
</evidence>
<comment type="similarity">
    <text evidence="6">Belongs to the methyltransferase superfamily. RlmG family.</text>
</comment>
<dbReference type="EC" id="2.1.1.174" evidence="6"/>
<dbReference type="RefSeq" id="WP_008846730.1">
    <property type="nucleotide sequence ID" value="NZ_BAEN01000076.1"/>
</dbReference>
<dbReference type="InterPro" id="IPR002052">
    <property type="entry name" value="DNA_methylase_N6_adenine_CS"/>
</dbReference>
<keyword evidence="5 6" id="KW-0949">S-adenosyl-L-methionine</keyword>
<dbReference type="PANTHER" id="PTHR47816">
    <property type="entry name" value="RIBOSOMAL RNA SMALL SUBUNIT METHYLTRANSFERASE C"/>
    <property type="match status" value="1"/>
</dbReference>
<reference evidence="9 10" key="1">
    <citation type="journal article" date="2017" name="Antonie Van Leeuwenhoek">
        <title>Rhizobium rhizosphaerae sp. nov., a novel species isolated from rice rhizosphere.</title>
        <authorList>
            <person name="Zhao J.J."/>
            <person name="Zhang J."/>
            <person name="Zhang R.J."/>
            <person name="Zhang C.W."/>
            <person name="Yin H.Q."/>
            <person name="Zhang X.X."/>
        </authorList>
    </citation>
    <scope>NUCLEOTIDE SEQUENCE [LARGE SCALE GENOMIC DNA]</scope>
    <source>
        <strain evidence="9 10">E3</strain>
    </source>
</reference>
<dbReference type="PROSITE" id="PS00092">
    <property type="entry name" value="N6_MTASE"/>
    <property type="match status" value="1"/>
</dbReference>
<sequence>MNTSFHFLEKSLQLYRYPRRFAHPSWQAWDAADELILEHIHQEQGDITQASIVIMNDDFGALSCWLNEADIHHVSDSLVAQIACQHNIRENELDKTRIKFHDSLAQIPQAPDWVIIKIPKTLALLEHQLIQLQSVLAPTTRIVAGAKAKAIQKSTLALFEKYLGKTHTSLAKKKARLIFCEPELPLTQQISPYPTTWEMDQEPFTILNHANVFARQQIDIGARMLIDNLPNCNGKIVVDLGCGNGVVGLCVLKRFADAQVIFVDESYMAVESARQNVKNNLPDQFNRAQFVVSNCLERLEKQQQIDIVICNPPFHQLNTITDHIATQMFEDACSKLAKGGELRVIGNRHLDYPQKLKRLFGGYSVVASDRKFSILSSLK</sequence>
<keyword evidence="1 6" id="KW-0963">Cytoplasm</keyword>
<comment type="function">
    <text evidence="6">Specifically methylates the guanine in position 1835 (m2G1835) of 23S rRNA.</text>
</comment>
<evidence type="ECO:0000313" key="10">
    <source>
        <dbReference type="Proteomes" id="UP000006334"/>
    </source>
</evidence>
<feature type="domain" description="RlmG N-terminal" evidence="8">
    <location>
        <begin position="3"/>
        <end position="183"/>
    </location>
</feature>
<dbReference type="Proteomes" id="UP000006334">
    <property type="component" value="Unassembled WGS sequence"/>
</dbReference>
<evidence type="ECO:0000256" key="5">
    <source>
        <dbReference type="ARBA" id="ARBA00022691"/>
    </source>
</evidence>
<feature type="domain" description="Methyltransferase small" evidence="7">
    <location>
        <begin position="204"/>
        <end position="375"/>
    </location>
</feature>
<dbReference type="InterPro" id="IPR007848">
    <property type="entry name" value="Small_mtfrase_dom"/>
</dbReference>
<evidence type="ECO:0000256" key="4">
    <source>
        <dbReference type="ARBA" id="ARBA00022679"/>
    </source>
</evidence>
<gene>
    <name evidence="6 9" type="primary">rlmG</name>
    <name evidence="9" type="ORF">GLIP_4317</name>
</gene>
<dbReference type="OrthoDB" id="29650at2"/>
<comment type="caution">
    <text evidence="9">The sequence shown here is derived from an EMBL/GenBank/DDBJ whole genome shotgun (WGS) entry which is preliminary data.</text>
</comment>
<dbReference type="GO" id="GO:0005737">
    <property type="term" value="C:cytoplasm"/>
    <property type="evidence" value="ECO:0007669"/>
    <property type="project" value="UniProtKB-SubCell"/>
</dbReference>
<proteinExistence type="inferred from homology"/>
<dbReference type="InterPro" id="IPR046977">
    <property type="entry name" value="RsmC/RlmG"/>
</dbReference>